<evidence type="ECO:0000313" key="5">
    <source>
        <dbReference type="Proteomes" id="UP000000591"/>
    </source>
</evidence>
<comment type="similarity">
    <text evidence="1">Belongs to the choline/ethanolamine kinase family.</text>
</comment>
<keyword evidence="5" id="KW-1185">Reference proteome</keyword>
<dbReference type="RefSeq" id="NP_986468.1">
    <property type="nucleotide sequence ID" value="NM_211530.1"/>
</dbReference>
<dbReference type="OMA" id="CEQVINW"/>
<dbReference type="Gene3D" id="3.90.1200.10">
    <property type="match status" value="1"/>
</dbReference>
<dbReference type="InterPro" id="IPR007521">
    <property type="entry name" value="Choline_kin_N"/>
</dbReference>
<accession>Q751A9</accession>
<evidence type="ECO:0000259" key="3">
    <source>
        <dbReference type="Pfam" id="PF04428"/>
    </source>
</evidence>
<dbReference type="HOGENOM" id="CLU_012712_4_2_1"/>
<feature type="domain" description="Choline kinase N-terminal" evidence="3">
    <location>
        <begin position="80"/>
        <end position="120"/>
    </location>
</feature>
<dbReference type="EMBL" id="AE016820">
    <property type="protein sequence ID" value="AAS54292.1"/>
    <property type="molecule type" value="Genomic_DNA"/>
</dbReference>
<dbReference type="SUPFAM" id="SSF56112">
    <property type="entry name" value="Protein kinase-like (PK-like)"/>
    <property type="match status" value="1"/>
</dbReference>
<dbReference type="InParanoid" id="Q751A9"/>
<sequence length="559" mass="63447">MPHPDARKSRSEVKTAPARSWSRSRSGQRPPSLPRVKSSQRLIRTISIEGRSHDGRAEEGRAEDGDDGLLRLAFGSEKQQYIEVPYVKATLDASLPEEYLRQDVVNMTWNLQVPKWYRPGTRVAPEEVKLVMITGTMTNAIFKVEHPRLPSLLLRVYGPNVESIIDRDYELQTLARLSRQNIGPSLYGCFMNGRFEQFLENATTLTKKDIRDWKTSQRIARRMKEFHCGVPLLDWEKTHYTVLARIDKWLKKMGDSSWIQKKGNLQSTLFVQEWSQFLAVFERYRAWLKSVGELDQSLVFCHNDAQYGNLLFTAPVVATDTSSVGTSTSTPVSGSLFPSESNISLDDIIRPSIHDQSQDSKLVVIDFEYAGPNPAAYDLANHLSEWMADYHCAESYKTFEHKFPKKEEILNFIYSYTSHLSASKQDPIDDKVRELYNSILRWRPCVSLHWAIWGLMQSGELDEPKDLAVAVEGAGPGGEKYIITVDDCESINSIDSCLTDCSAVEEPTAKGADIHSFDYVSYTIEKMCLFYGDLLQLGILSKDDLPPGVQPKFLDSTFL</sequence>
<dbReference type="PANTHER" id="PTHR22603:SF93">
    <property type="entry name" value="RE24176P"/>
    <property type="match status" value="1"/>
</dbReference>
<proteinExistence type="inferred from homology"/>
<dbReference type="CDD" id="cd05157">
    <property type="entry name" value="ETNK_euk"/>
    <property type="match status" value="1"/>
</dbReference>
<dbReference type="GO" id="GO:0006646">
    <property type="term" value="P:phosphatidylethanolamine biosynthetic process"/>
    <property type="evidence" value="ECO:0000318"/>
    <property type="project" value="GO_Central"/>
</dbReference>
<organism evidence="4 5">
    <name type="scientific">Eremothecium gossypii (strain ATCC 10895 / CBS 109.51 / FGSC 9923 / NRRL Y-1056)</name>
    <name type="common">Yeast</name>
    <name type="synonym">Ashbya gossypii</name>
    <dbReference type="NCBI Taxonomy" id="284811"/>
    <lineage>
        <taxon>Eukaryota</taxon>
        <taxon>Fungi</taxon>
        <taxon>Dikarya</taxon>
        <taxon>Ascomycota</taxon>
        <taxon>Saccharomycotina</taxon>
        <taxon>Saccharomycetes</taxon>
        <taxon>Saccharomycetales</taxon>
        <taxon>Saccharomycetaceae</taxon>
        <taxon>Eremothecium</taxon>
    </lineage>
</organism>
<dbReference type="GO" id="GO:0004305">
    <property type="term" value="F:ethanolamine kinase activity"/>
    <property type="evidence" value="ECO:0000318"/>
    <property type="project" value="GO_Central"/>
</dbReference>
<dbReference type="InterPro" id="IPR011009">
    <property type="entry name" value="Kinase-like_dom_sf"/>
</dbReference>
<feature type="region of interest" description="Disordered" evidence="2">
    <location>
        <begin position="1"/>
        <end position="41"/>
    </location>
</feature>
<name>Q751A9_EREGS</name>
<dbReference type="GO" id="GO:0006656">
    <property type="term" value="P:phosphatidylcholine biosynthetic process"/>
    <property type="evidence" value="ECO:0000318"/>
    <property type="project" value="GO_Central"/>
</dbReference>
<dbReference type="GO" id="GO:0004103">
    <property type="term" value="F:choline kinase activity"/>
    <property type="evidence" value="ECO:0000318"/>
    <property type="project" value="GO_Central"/>
</dbReference>
<dbReference type="eggNOG" id="KOG2686">
    <property type="taxonomic scope" value="Eukaryota"/>
</dbReference>
<dbReference type="Proteomes" id="UP000000591">
    <property type="component" value="Chromosome VII"/>
</dbReference>
<dbReference type="STRING" id="284811.Q751A9"/>
<dbReference type="FunCoup" id="Q751A9">
    <property type="interactions" value="377"/>
</dbReference>
<dbReference type="Gene3D" id="3.30.200.20">
    <property type="entry name" value="Phosphorylase Kinase, domain 1"/>
    <property type="match status" value="1"/>
</dbReference>
<dbReference type="GO" id="GO:0005737">
    <property type="term" value="C:cytoplasm"/>
    <property type="evidence" value="ECO:0000318"/>
    <property type="project" value="GO_Central"/>
</dbReference>
<protein>
    <submittedName>
        <fullName evidence="4">AGL199Cp</fullName>
    </submittedName>
</protein>
<evidence type="ECO:0000256" key="2">
    <source>
        <dbReference type="SAM" id="MobiDB-lite"/>
    </source>
</evidence>
<dbReference type="KEGG" id="ago:AGOS_AGL199C"/>
<dbReference type="Pfam" id="PF01633">
    <property type="entry name" value="Choline_kinase"/>
    <property type="match status" value="1"/>
</dbReference>
<evidence type="ECO:0000256" key="1">
    <source>
        <dbReference type="ARBA" id="ARBA00038211"/>
    </source>
</evidence>
<gene>
    <name evidence="4" type="ORF">AGOS_AGL199C</name>
</gene>
<dbReference type="OrthoDB" id="10267235at2759"/>
<dbReference type="AlphaFoldDB" id="Q751A9"/>
<evidence type="ECO:0000313" key="4">
    <source>
        <dbReference type="EMBL" id="AAS54292.1"/>
    </source>
</evidence>
<dbReference type="PANTHER" id="PTHR22603">
    <property type="entry name" value="CHOLINE/ETHANOALAMINE KINASE"/>
    <property type="match status" value="1"/>
</dbReference>
<feature type="compositionally biased region" description="Basic and acidic residues" evidence="2">
    <location>
        <begin position="1"/>
        <end position="13"/>
    </location>
</feature>
<dbReference type="Pfam" id="PF04428">
    <property type="entry name" value="Choline_kin_N"/>
    <property type="match status" value="1"/>
</dbReference>
<dbReference type="GeneID" id="4622761"/>
<reference evidence="5" key="2">
    <citation type="journal article" date="2013" name="G3 (Bethesda)">
        <title>Genomes of Ashbya fungi isolated from insects reveal four mating-type loci, numerous translocations, lack of transposons, and distinct gene duplications.</title>
        <authorList>
            <person name="Dietrich F.S."/>
            <person name="Voegeli S."/>
            <person name="Kuo S."/>
            <person name="Philippsen P."/>
        </authorList>
    </citation>
    <scope>GENOME REANNOTATION</scope>
    <source>
        <strain evidence="5">ATCC 10895 / CBS 109.51 / FGSC 9923 / NRRL Y-1056</strain>
    </source>
</reference>
<reference evidence="4 5" key="1">
    <citation type="journal article" date="2004" name="Science">
        <title>The Ashbya gossypii genome as a tool for mapping the ancient Saccharomyces cerevisiae genome.</title>
        <authorList>
            <person name="Dietrich F.S."/>
            <person name="Voegeli S."/>
            <person name="Brachat S."/>
            <person name="Lerch A."/>
            <person name="Gates K."/>
            <person name="Steiner S."/>
            <person name="Mohr C."/>
            <person name="Pohlmann R."/>
            <person name="Luedi P."/>
            <person name="Choi S."/>
            <person name="Wing R.A."/>
            <person name="Flavier A."/>
            <person name="Gaffney T.D."/>
            <person name="Philippsen P."/>
        </authorList>
    </citation>
    <scope>NUCLEOTIDE SEQUENCE [LARGE SCALE GENOMIC DNA]</scope>
    <source>
        <strain evidence="5">ATCC 10895 / CBS 109.51 / FGSC 9923 / NRRL Y-1056</strain>
    </source>
</reference>